<reference evidence="16" key="1">
    <citation type="submission" date="2023-10" db="EMBL/GenBank/DDBJ databases">
        <title>Chromosome-level genome of the transformable northern wattle, Acacia crassicarpa.</title>
        <authorList>
            <person name="Massaro I."/>
            <person name="Sinha N.R."/>
            <person name="Poethig S."/>
            <person name="Leichty A.R."/>
        </authorList>
    </citation>
    <scope>NUCLEOTIDE SEQUENCE</scope>
    <source>
        <strain evidence="16">Acra3RX</strain>
        <tissue evidence="16">Leaf</tissue>
    </source>
</reference>
<dbReference type="GO" id="GO:0008270">
    <property type="term" value="F:zinc ion binding"/>
    <property type="evidence" value="ECO:0007669"/>
    <property type="project" value="UniProtKB-KW"/>
</dbReference>
<dbReference type="PROSITE" id="PS50089">
    <property type="entry name" value="ZF_RING_2"/>
    <property type="match status" value="1"/>
</dbReference>
<evidence type="ECO:0000256" key="7">
    <source>
        <dbReference type="ARBA" id="ARBA00022679"/>
    </source>
</evidence>
<keyword evidence="9" id="KW-0677">Repeat</keyword>
<dbReference type="CDD" id="cd20346">
    <property type="entry name" value="BRcat_RBR_ANKIB1"/>
    <property type="match status" value="1"/>
</dbReference>
<keyword evidence="12" id="KW-0862">Zinc</keyword>
<evidence type="ECO:0000256" key="13">
    <source>
        <dbReference type="PROSITE-ProRule" id="PRU00175"/>
    </source>
</evidence>
<name>A0AAE1IWD4_9FABA</name>
<dbReference type="CDD" id="cd16773">
    <property type="entry name" value="RING-HC_RBR_TRIAD1"/>
    <property type="match status" value="1"/>
</dbReference>
<comment type="similarity">
    <text evidence="5">Belongs to the RBR family. Ariadne subfamily.</text>
</comment>
<keyword evidence="8" id="KW-0479">Metal-binding</keyword>
<feature type="domain" description="RING-type" evidence="15">
    <location>
        <begin position="117"/>
        <end position="335"/>
    </location>
</feature>
<evidence type="ECO:0000313" key="16">
    <source>
        <dbReference type="EMBL" id="KAK4258693.1"/>
    </source>
</evidence>
<sequence length="475" mass="55055">MADYQSSDEDSQYSDQEYSDDYLFEEPDSKLVSATAKGPTIKVITRDTLSTAQDEDLSTIMDLLLVEKHQARRLLIFHRWDKEELARTFVEKGKASLLAEAGVSEKVHGDSGSSVASSMTCEICFEVVPCSETTRMDCGHCFCNDCWTRYFIVNINEGQSKHIKCMAPGCKYYCNEDVVRRILREENCDMAEKFERFLLESYIEDNRRAKWCPSTPHCGNAICVEDDDVLLLYEVECSCGFQFCFKCLSEPHSPCSCLMRERWAEKSNGAGWLNHNTEPCPKCDRLVYKSEGCKSVICICGRAFRWRAGGRKEKAGDANRDKSQFTRYHKAHMNSLLKGSRFTEAMGNMAPYLGDNCWVNEGYFTLVRSWRVLSYSYPFAFYLFNEERLDMETRIKCNLFEYHLKQLKKNLKKLSKIFKELFKSDEVSDIKMQVINLSAVIDKFCEYVYEFIQEDLLRSLPHRIAPYQLLKPRPQ</sequence>
<evidence type="ECO:0000256" key="2">
    <source>
        <dbReference type="ARBA" id="ARBA00001947"/>
    </source>
</evidence>
<dbReference type="Pfam" id="PF01485">
    <property type="entry name" value="IBR"/>
    <property type="match status" value="1"/>
</dbReference>
<dbReference type="InterPro" id="IPR002867">
    <property type="entry name" value="IBR_dom"/>
</dbReference>
<accession>A0AAE1IWD4</accession>
<comment type="cofactor">
    <cofactor evidence="2">
        <name>Zn(2+)</name>
        <dbReference type="ChEBI" id="CHEBI:29105"/>
    </cofactor>
</comment>
<evidence type="ECO:0000256" key="11">
    <source>
        <dbReference type="ARBA" id="ARBA00022786"/>
    </source>
</evidence>
<dbReference type="InterPro" id="IPR031127">
    <property type="entry name" value="E3_UB_ligase_RBR"/>
</dbReference>
<dbReference type="GO" id="GO:0061630">
    <property type="term" value="F:ubiquitin protein ligase activity"/>
    <property type="evidence" value="ECO:0007669"/>
    <property type="project" value="UniProtKB-EC"/>
</dbReference>
<keyword evidence="11" id="KW-0833">Ubl conjugation pathway</keyword>
<protein>
    <recommendedName>
        <fullName evidence="6">RBR-type E3 ubiquitin transferase</fullName>
        <ecNumber evidence="6">2.3.2.31</ecNumber>
    </recommendedName>
</protein>
<evidence type="ECO:0000313" key="17">
    <source>
        <dbReference type="Proteomes" id="UP001293593"/>
    </source>
</evidence>
<comment type="catalytic activity">
    <reaction evidence="1">
        <text>[E2 ubiquitin-conjugating enzyme]-S-ubiquitinyl-L-cysteine + [acceptor protein]-L-lysine = [E2 ubiquitin-conjugating enzyme]-L-cysteine + [acceptor protein]-N(6)-ubiquitinyl-L-lysine.</text>
        <dbReference type="EC" id="2.3.2.31"/>
    </reaction>
</comment>
<keyword evidence="7" id="KW-0808">Transferase</keyword>
<evidence type="ECO:0000256" key="12">
    <source>
        <dbReference type="ARBA" id="ARBA00022833"/>
    </source>
</evidence>
<dbReference type="PROSITE" id="PS51873">
    <property type="entry name" value="TRIAD"/>
    <property type="match status" value="1"/>
</dbReference>
<comment type="pathway">
    <text evidence="4">Protein modification; protein ubiquitination.</text>
</comment>
<dbReference type="GO" id="GO:0016567">
    <property type="term" value="P:protein ubiquitination"/>
    <property type="evidence" value="ECO:0007669"/>
    <property type="project" value="InterPro"/>
</dbReference>
<evidence type="ECO:0000256" key="4">
    <source>
        <dbReference type="ARBA" id="ARBA00004906"/>
    </source>
</evidence>
<dbReference type="Gene3D" id="3.30.40.10">
    <property type="entry name" value="Zinc/RING finger domain, C3HC4 (zinc finger)"/>
    <property type="match status" value="1"/>
</dbReference>
<dbReference type="FunFam" id="3.30.40.10:FF:000019">
    <property type="entry name" value="RBR-type E3 ubiquitin transferase"/>
    <property type="match status" value="1"/>
</dbReference>
<dbReference type="AlphaFoldDB" id="A0AAE1IWD4"/>
<evidence type="ECO:0000256" key="9">
    <source>
        <dbReference type="ARBA" id="ARBA00022737"/>
    </source>
</evidence>
<dbReference type="EC" id="2.3.2.31" evidence="6"/>
<dbReference type="PANTHER" id="PTHR11685">
    <property type="entry name" value="RBR FAMILY RING FINGER AND IBR DOMAIN-CONTAINING"/>
    <property type="match status" value="1"/>
</dbReference>
<dbReference type="SUPFAM" id="SSF57850">
    <property type="entry name" value="RING/U-box"/>
    <property type="match status" value="3"/>
</dbReference>
<dbReference type="EMBL" id="JAWXYG010000011">
    <property type="protein sequence ID" value="KAK4258693.1"/>
    <property type="molecule type" value="Genomic_DNA"/>
</dbReference>
<dbReference type="Proteomes" id="UP001293593">
    <property type="component" value="Unassembled WGS sequence"/>
</dbReference>
<gene>
    <name evidence="16" type="ORF">QN277_005116</name>
</gene>
<dbReference type="InterPro" id="IPR001841">
    <property type="entry name" value="Znf_RING"/>
</dbReference>
<evidence type="ECO:0000256" key="1">
    <source>
        <dbReference type="ARBA" id="ARBA00001798"/>
    </source>
</evidence>
<feature type="domain" description="RING-type" evidence="14">
    <location>
        <begin position="121"/>
        <end position="165"/>
    </location>
</feature>
<keyword evidence="10 13" id="KW-0863">Zinc-finger</keyword>
<evidence type="ECO:0000256" key="8">
    <source>
        <dbReference type="ARBA" id="ARBA00022723"/>
    </source>
</evidence>
<evidence type="ECO:0000256" key="10">
    <source>
        <dbReference type="ARBA" id="ARBA00022771"/>
    </source>
</evidence>
<evidence type="ECO:0000259" key="14">
    <source>
        <dbReference type="PROSITE" id="PS50089"/>
    </source>
</evidence>
<comment type="function">
    <text evidence="3">Might act as an E3 ubiquitin-protein ligase, or as part of E3 complex, which accepts ubiquitin from specific E2 ubiquitin-conjugating enzymes and then transfers it to substrates.</text>
</comment>
<proteinExistence type="inferred from homology"/>
<evidence type="ECO:0000259" key="15">
    <source>
        <dbReference type="PROSITE" id="PS51873"/>
    </source>
</evidence>
<dbReference type="Gene3D" id="1.20.120.1750">
    <property type="match status" value="1"/>
</dbReference>
<evidence type="ECO:0000256" key="3">
    <source>
        <dbReference type="ARBA" id="ARBA00003976"/>
    </source>
</evidence>
<keyword evidence="17" id="KW-1185">Reference proteome</keyword>
<dbReference type="InterPro" id="IPR044066">
    <property type="entry name" value="TRIAD_supradom"/>
</dbReference>
<evidence type="ECO:0000256" key="6">
    <source>
        <dbReference type="ARBA" id="ARBA00012251"/>
    </source>
</evidence>
<dbReference type="Pfam" id="PF19422">
    <property type="entry name" value="Ariadne"/>
    <property type="match status" value="1"/>
</dbReference>
<dbReference type="InterPro" id="IPR045840">
    <property type="entry name" value="Ariadne"/>
</dbReference>
<comment type="caution">
    <text evidence="16">The sequence shown here is derived from an EMBL/GenBank/DDBJ whole genome shotgun (WGS) entry which is preliminary data.</text>
</comment>
<dbReference type="SMART" id="SM00647">
    <property type="entry name" value="IBR"/>
    <property type="match status" value="1"/>
</dbReference>
<evidence type="ECO:0000256" key="5">
    <source>
        <dbReference type="ARBA" id="ARBA00005884"/>
    </source>
</evidence>
<dbReference type="InterPro" id="IPR013083">
    <property type="entry name" value="Znf_RING/FYVE/PHD"/>
</dbReference>
<organism evidence="16 17">
    <name type="scientific">Acacia crassicarpa</name>
    <name type="common">northern wattle</name>
    <dbReference type="NCBI Taxonomy" id="499986"/>
    <lineage>
        <taxon>Eukaryota</taxon>
        <taxon>Viridiplantae</taxon>
        <taxon>Streptophyta</taxon>
        <taxon>Embryophyta</taxon>
        <taxon>Tracheophyta</taxon>
        <taxon>Spermatophyta</taxon>
        <taxon>Magnoliopsida</taxon>
        <taxon>eudicotyledons</taxon>
        <taxon>Gunneridae</taxon>
        <taxon>Pentapetalae</taxon>
        <taxon>rosids</taxon>
        <taxon>fabids</taxon>
        <taxon>Fabales</taxon>
        <taxon>Fabaceae</taxon>
        <taxon>Caesalpinioideae</taxon>
        <taxon>mimosoid clade</taxon>
        <taxon>Acacieae</taxon>
        <taxon>Acacia</taxon>
    </lineage>
</organism>